<accession>A0A4W3JQH2</accession>
<keyword evidence="9 19" id="KW-0479">Metal-binding</keyword>
<dbReference type="Proteomes" id="UP000314986">
    <property type="component" value="Unassembled WGS sequence"/>
</dbReference>
<evidence type="ECO:0000256" key="10">
    <source>
        <dbReference type="ARBA" id="ARBA00022741"/>
    </source>
</evidence>
<dbReference type="Ensembl" id="ENSCMIT00000034786.1">
    <property type="protein sequence ID" value="ENSCMIP00000034270.1"/>
    <property type="gene ID" value="ENSCMIG00000014545.1"/>
</dbReference>
<reference evidence="20" key="5">
    <citation type="submission" date="2025-09" db="UniProtKB">
        <authorList>
            <consortium name="Ensembl"/>
        </authorList>
    </citation>
    <scope>IDENTIFICATION</scope>
</reference>
<evidence type="ECO:0000256" key="2">
    <source>
        <dbReference type="ARBA" id="ARBA00004305"/>
    </source>
</evidence>
<keyword evidence="14" id="KW-0496">Mitochondrion</keyword>
<dbReference type="GO" id="GO:0005759">
    <property type="term" value="C:mitochondrial matrix"/>
    <property type="evidence" value="ECO:0007669"/>
    <property type="project" value="UniProtKB-SubCell"/>
</dbReference>
<evidence type="ECO:0000256" key="5">
    <source>
        <dbReference type="ARBA" id="ARBA00008276"/>
    </source>
</evidence>
<proteinExistence type="inferred from homology"/>
<dbReference type="GO" id="GO:0005743">
    <property type="term" value="C:mitochondrial inner membrane"/>
    <property type="evidence" value="ECO:0007669"/>
    <property type="project" value="UniProtKB-SubCell"/>
</dbReference>
<dbReference type="PANTHER" id="PTHR11136">
    <property type="entry name" value="FOLYLPOLYGLUTAMATE SYNTHASE-RELATED"/>
    <property type="match status" value="1"/>
</dbReference>
<dbReference type="InterPro" id="IPR023600">
    <property type="entry name" value="Folylpolyglutamate_synth_euk"/>
</dbReference>
<dbReference type="OMA" id="ESLDCCM"/>
<dbReference type="PROSITE" id="PS01012">
    <property type="entry name" value="FOLYLPOLYGLU_SYNT_2"/>
    <property type="match status" value="1"/>
</dbReference>
<dbReference type="GO" id="GO:0004326">
    <property type="term" value="F:tetrahydrofolylpolyglutamate synthase activity"/>
    <property type="evidence" value="ECO:0007669"/>
    <property type="project" value="UniProtKB-EC"/>
</dbReference>
<reference evidence="21" key="3">
    <citation type="journal article" date="2014" name="Nature">
        <title>Elephant shark genome provides unique insights into gnathostome evolution.</title>
        <authorList>
            <consortium name="International Elephant Shark Genome Sequencing Consortium"/>
            <person name="Venkatesh B."/>
            <person name="Lee A.P."/>
            <person name="Ravi V."/>
            <person name="Maurya A.K."/>
            <person name="Lian M.M."/>
            <person name="Swann J.B."/>
            <person name="Ohta Y."/>
            <person name="Flajnik M.F."/>
            <person name="Sutoh Y."/>
            <person name="Kasahara M."/>
            <person name="Hoon S."/>
            <person name="Gangu V."/>
            <person name="Roy S.W."/>
            <person name="Irimia M."/>
            <person name="Korzh V."/>
            <person name="Kondrychyn I."/>
            <person name="Lim Z.W."/>
            <person name="Tay B.H."/>
            <person name="Tohari S."/>
            <person name="Kong K.W."/>
            <person name="Ho S."/>
            <person name="Lorente-Galdos B."/>
            <person name="Quilez J."/>
            <person name="Marques-Bonet T."/>
            <person name="Raney B.J."/>
            <person name="Ingham P.W."/>
            <person name="Tay A."/>
            <person name="Hillier L.W."/>
            <person name="Minx P."/>
            <person name="Boehm T."/>
            <person name="Wilson R.K."/>
            <person name="Brenner S."/>
            <person name="Warren W.C."/>
        </authorList>
    </citation>
    <scope>NUCLEOTIDE SEQUENCE [LARGE SCALE GENOMIC DNA]</scope>
</reference>
<dbReference type="AlphaFoldDB" id="A0A4W3JQH2"/>
<keyword evidence="15" id="KW-0472">Membrane</keyword>
<evidence type="ECO:0000256" key="17">
    <source>
        <dbReference type="PIRNR" id="PIRNR038895"/>
    </source>
</evidence>
<dbReference type="NCBIfam" id="TIGR01499">
    <property type="entry name" value="folC"/>
    <property type="match status" value="1"/>
</dbReference>
<dbReference type="GO" id="GO:0006730">
    <property type="term" value="P:one-carbon metabolic process"/>
    <property type="evidence" value="ECO:0007669"/>
    <property type="project" value="UniProtKB-KW"/>
</dbReference>
<dbReference type="InParanoid" id="A0A4W3JQH2"/>
<dbReference type="GO" id="GO:0046872">
    <property type="term" value="F:metal ion binding"/>
    <property type="evidence" value="ECO:0007669"/>
    <property type="project" value="UniProtKB-KW"/>
</dbReference>
<reference evidence="20" key="4">
    <citation type="submission" date="2025-08" db="UniProtKB">
        <authorList>
            <consortium name="Ensembl"/>
        </authorList>
    </citation>
    <scope>IDENTIFICATION</scope>
</reference>
<dbReference type="InterPro" id="IPR001645">
    <property type="entry name" value="Folylpolyglutamate_synth"/>
</dbReference>
<dbReference type="STRING" id="7868.ENSCMIP00000034270"/>
<keyword evidence="13 19" id="KW-0460">Magnesium</keyword>
<comment type="function">
    <text evidence="17">Catalyzes conversion of folates to polyglutamate derivatives allowing concentration of folate compounds in the cell and the intracellular retention of these cofactors, which are important substrates for most of the folate-dependent enzymes that are involved in one-carbon transfer reactions involved in purine, pyrimidine and amino acid synthesis.</text>
</comment>
<evidence type="ECO:0000256" key="13">
    <source>
        <dbReference type="ARBA" id="ARBA00022842"/>
    </source>
</evidence>
<protein>
    <recommendedName>
        <fullName evidence="17">Folylpolyglutamate synthase</fullName>
        <ecNumber evidence="17">6.3.2.17</ecNumber>
    </recommendedName>
    <alternativeName>
        <fullName evidence="17">Folylpoly-gamma-glutamate synthetase</fullName>
    </alternativeName>
    <alternativeName>
        <fullName evidence="17">Tetrahydrofolylpolyglutamate synthase</fullName>
    </alternativeName>
</protein>
<dbReference type="InterPro" id="IPR036615">
    <property type="entry name" value="Mur_ligase_C_dom_sf"/>
</dbReference>
<reference evidence="21" key="2">
    <citation type="journal article" date="2007" name="PLoS Biol.">
        <title>Survey sequencing and comparative analysis of the elephant shark (Callorhinchus milii) genome.</title>
        <authorList>
            <person name="Venkatesh B."/>
            <person name="Kirkness E.F."/>
            <person name="Loh Y.H."/>
            <person name="Halpern A.L."/>
            <person name="Lee A.P."/>
            <person name="Johnson J."/>
            <person name="Dandona N."/>
            <person name="Viswanathan L.D."/>
            <person name="Tay A."/>
            <person name="Venter J.C."/>
            <person name="Strausberg R.L."/>
            <person name="Brenner S."/>
        </authorList>
    </citation>
    <scope>NUCLEOTIDE SEQUENCE [LARGE SCALE GENOMIC DNA]</scope>
</reference>
<dbReference type="PIRSF" id="PIRSF038895">
    <property type="entry name" value="FPGS"/>
    <property type="match status" value="1"/>
</dbReference>
<keyword evidence="7 17" id="KW-0554">One-carbon metabolism</keyword>
<reference evidence="21" key="1">
    <citation type="journal article" date="2006" name="Science">
        <title>Ancient noncoding elements conserved in the human genome.</title>
        <authorList>
            <person name="Venkatesh B."/>
            <person name="Kirkness E.F."/>
            <person name="Loh Y.H."/>
            <person name="Halpern A.L."/>
            <person name="Lee A.P."/>
            <person name="Johnson J."/>
            <person name="Dandona N."/>
            <person name="Viswanathan L.D."/>
            <person name="Tay A."/>
            <person name="Venter J.C."/>
            <person name="Strausberg R.L."/>
            <person name="Brenner S."/>
        </authorList>
    </citation>
    <scope>NUCLEOTIDE SEQUENCE [LARGE SCALE GENOMIC DNA]</scope>
</reference>
<evidence type="ECO:0000256" key="14">
    <source>
        <dbReference type="ARBA" id="ARBA00023128"/>
    </source>
</evidence>
<evidence type="ECO:0000256" key="18">
    <source>
        <dbReference type="PIRSR" id="PIRSR038895-1"/>
    </source>
</evidence>
<name>A0A4W3JQH2_CALMI</name>
<evidence type="ECO:0000256" key="8">
    <source>
        <dbReference type="ARBA" id="ARBA00022598"/>
    </source>
</evidence>
<evidence type="ECO:0000256" key="9">
    <source>
        <dbReference type="ARBA" id="ARBA00022723"/>
    </source>
</evidence>
<feature type="binding site" evidence="19">
    <location>
        <position position="97"/>
    </location>
    <ligand>
        <name>Mg(2+)</name>
        <dbReference type="ChEBI" id="CHEBI:18420"/>
        <label>1</label>
    </ligand>
</feature>
<keyword evidence="6" id="KW-0963">Cytoplasm</keyword>
<keyword evidence="8 17" id="KW-0436">Ligase</keyword>
<dbReference type="GeneTree" id="ENSGT00390000016526"/>
<evidence type="ECO:0000256" key="16">
    <source>
        <dbReference type="ARBA" id="ARBA00047493"/>
    </source>
</evidence>
<evidence type="ECO:0000256" key="19">
    <source>
        <dbReference type="PIRSR" id="PIRSR038895-2"/>
    </source>
</evidence>
<evidence type="ECO:0000313" key="20">
    <source>
        <dbReference type="Ensembl" id="ENSCMIP00000034270.1"/>
    </source>
</evidence>
<dbReference type="GO" id="GO:0005524">
    <property type="term" value="F:ATP binding"/>
    <property type="evidence" value="ECO:0007669"/>
    <property type="project" value="UniProtKB-KW"/>
</dbReference>
<evidence type="ECO:0000256" key="15">
    <source>
        <dbReference type="ARBA" id="ARBA00023136"/>
    </source>
</evidence>
<comment type="similarity">
    <text evidence="5 17">Belongs to the folylpolyglutamate synthase family.</text>
</comment>
<dbReference type="SUPFAM" id="SSF53623">
    <property type="entry name" value="MurD-like peptide ligases, catalytic domain"/>
    <property type="match status" value="2"/>
</dbReference>
<comment type="subcellular location">
    <subcellularLocation>
        <location evidence="3">Cytoplasm</location>
    </subcellularLocation>
    <subcellularLocation>
        <location evidence="1">Mitochondrion inner membrane</location>
    </subcellularLocation>
    <subcellularLocation>
        <location evidence="2">Mitochondrion matrix</location>
    </subcellularLocation>
</comment>
<feature type="binding site" evidence="19">
    <location>
        <position position="234"/>
    </location>
    <ligand>
        <name>Mg(2+)</name>
        <dbReference type="ChEBI" id="CHEBI:18420"/>
        <label>1</label>
    </ligand>
</feature>
<evidence type="ECO:0000256" key="11">
    <source>
        <dbReference type="ARBA" id="ARBA00022792"/>
    </source>
</evidence>
<comment type="catalytic activity">
    <reaction evidence="16 17">
        <text>(6S)-5,6,7,8-tetrahydrofolyl-(gamma-L-Glu)(n) + L-glutamate + ATP = (6S)-5,6,7,8-tetrahydrofolyl-(gamma-L-Glu)(n+1) + ADP + phosphate + H(+)</text>
        <dbReference type="Rhea" id="RHEA:10580"/>
        <dbReference type="Rhea" id="RHEA-COMP:14738"/>
        <dbReference type="Rhea" id="RHEA-COMP:14740"/>
        <dbReference type="ChEBI" id="CHEBI:15378"/>
        <dbReference type="ChEBI" id="CHEBI:29985"/>
        <dbReference type="ChEBI" id="CHEBI:30616"/>
        <dbReference type="ChEBI" id="CHEBI:43474"/>
        <dbReference type="ChEBI" id="CHEBI:141005"/>
        <dbReference type="ChEBI" id="CHEBI:456216"/>
        <dbReference type="EC" id="6.3.2.17"/>
    </reaction>
</comment>
<keyword evidence="11" id="KW-0999">Mitochondrion inner membrane</keyword>
<sequence>MGLRSLSPRLQDAVWALNSLQTNASVLENVRRDQARGQSEDTLKAMKSFLERTGLTVEQLDQLSVIHVTGTKGKGSTCAFCEKILHNYGLKTGFFSSPHLVQVRERIRINGQPISKELFAKYFWQVYTLLDQTKVGGGLGRRGGGVVMSRLVGWFGVGSWSSLTLLSLCSCRQGEHADSLPAYFHFLTILMFHIFLREKVQVAIVEVGIGGAFDCTNIIRRPVVCGVSSLGLDHVAILGDSLEKIAWHKGGIFKPAVPAFTVTQFSGPMGVLVQRAKEIGCLLRLCPDLGDYPVEGGKLHLGLVGEHQKHNATLALQLVQTWLRHHDLPSLRGSMLPPGEYEHGRPPASSGFPLPAPMVQGLQDTVWLGRSQVMKRGPVTYYIDGAHTIESMQAGVRWYREYSLREAKAVDGRLLQVLLFNTTGERDAQALLKLLLPCQFDFAVFCPNLTMATQSMSDDQTNYTVSLENVLTNCLTNQQTWCQLLQGGREESWRASGDRLAESVRLVKGGGRDRGLLLLRESEGSELDQPEARALVFPCISDALQWITQGRDPELGLGAAGSPTLHSAGARALQEASAIQILIIGSLHLIGGALKLLDRSLSE</sequence>
<comment type="pathway">
    <text evidence="4 17">Cofactor biosynthesis; tetrahydrofolylpolyglutamate biosynthesis.</text>
</comment>
<dbReference type="UniPathway" id="UPA00850"/>
<organism evidence="20 21">
    <name type="scientific">Callorhinchus milii</name>
    <name type="common">Ghost shark</name>
    <dbReference type="NCBI Taxonomy" id="7868"/>
    <lineage>
        <taxon>Eukaryota</taxon>
        <taxon>Metazoa</taxon>
        <taxon>Chordata</taxon>
        <taxon>Craniata</taxon>
        <taxon>Vertebrata</taxon>
        <taxon>Chondrichthyes</taxon>
        <taxon>Holocephali</taxon>
        <taxon>Chimaeriformes</taxon>
        <taxon>Callorhinchidae</taxon>
        <taxon>Callorhinchus</taxon>
    </lineage>
</organism>
<comment type="cofactor">
    <cofactor evidence="17">
        <name>a monovalent cation</name>
        <dbReference type="ChEBI" id="CHEBI:60242"/>
    </cofactor>
    <text evidence="17">A monovalent cation.</text>
</comment>
<keyword evidence="10 18" id="KW-0547">Nucleotide-binding</keyword>
<evidence type="ECO:0000256" key="7">
    <source>
        <dbReference type="ARBA" id="ARBA00022563"/>
    </source>
</evidence>
<dbReference type="PROSITE" id="PS01011">
    <property type="entry name" value="FOLYLPOLYGLU_SYNT_1"/>
    <property type="match status" value="1"/>
</dbReference>
<dbReference type="EC" id="6.3.2.17" evidence="17"/>
<dbReference type="PANTHER" id="PTHR11136:SF5">
    <property type="entry name" value="FOLYLPOLYGLUTAMATE SYNTHASE, MITOCHONDRIAL"/>
    <property type="match status" value="1"/>
</dbReference>
<evidence type="ECO:0000256" key="4">
    <source>
        <dbReference type="ARBA" id="ARBA00005150"/>
    </source>
</evidence>
<evidence type="ECO:0000256" key="3">
    <source>
        <dbReference type="ARBA" id="ARBA00004496"/>
    </source>
</evidence>
<dbReference type="Gene3D" id="3.40.1190.10">
    <property type="entry name" value="Mur-like, catalytic domain"/>
    <property type="match status" value="1"/>
</dbReference>
<feature type="binding site" evidence="18">
    <location>
        <position position="370"/>
    </location>
    <ligand>
        <name>ATP</name>
        <dbReference type="ChEBI" id="CHEBI:30616"/>
    </ligand>
</feature>
<feature type="binding site" evidence="18">
    <location>
        <position position="384"/>
    </location>
    <ligand>
        <name>ATP</name>
        <dbReference type="ChEBI" id="CHEBI:30616"/>
    </ligand>
</feature>
<dbReference type="GO" id="GO:0005829">
    <property type="term" value="C:cytosol"/>
    <property type="evidence" value="ECO:0007669"/>
    <property type="project" value="TreeGrafter"/>
</dbReference>
<dbReference type="InterPro" id="IPR018109">
    <property type="entry name" value="Folylpolyglutamate_synth_CS"/>
</dbReference>
<keyword evidence="12 18" id="KW-0067">ATP-binding</keyword>
<evidence type="ECO:0000256" key="1">
    <source>
        <dbReference type="ARBA" id="ARBA00004273"/>
    </source>
</evidence>
<dbReference type="SUPFAM" id="SSF53244">
    <property type="entry name" value="MurD-like peptide ligases, peptide-binding domain"/>
    <property type="match status" value="1"/>
</dbReference>
<dbReference type="Gene3D" id="3.90.190.20">
    <property type="entry name" value="Mur ligase, C-terminal domain"/>
    <property type="match status" value="1"/>
</dbReference>
<evidence type="ECO:0000313" key="21">
    <source>
        <dbReference type="Proteomes" id="UP000314986"/>
    </source>
</evidence>
<keyword evidence="21" id="KW-1185">Reference proteome</keyword>
<feature type="binding site" evidence="19">
    <location>
        <position position="206"/>
    </location>
    <ligand>
        <name>Mg(2+)</name>
        <dbReference type="ChEBI" id="CHEBI:18420"/>
        <label>1</label>
    </ligand>
</feature>
<evidence type="ECO:0000256" key="12">
    <source>
        <dbReference type="ARBA" id="ARBA00022840"/>
    </source>
</evidence>
<evidence type="ECO:0000256" key="6">
    <source>
        <dbReference type="ARBA" id="ARBA00022490"/>
    </source>
</evidence>
<dbReference type="InterPro" id="IPR036565">
    <property type="entry name" value="Mur-like_cat_sf"/>
</dbReference>